<evidence type="ECO:0000313" key="4">
    <source>
        <dbReference type="Proteomes" id="UP000738359"/>
    </source>
</evidence>
<organism evidence="3 4">
    <name type="scientific">Mortierella alpina</name>
    <name type="common">Oleaginous fungus</name>
    <name type="synonym">Mortierella renispora</name>
    <dbReference type="NCBI Taxonomy" id="64518"/>
    <lineage>
        <taxon>Eukaryota</taxon>
        <taxon>Fungi</taxon>
        <taxon>Fungi incertae sedis</taxon>
        <taxon>Mucoromycota</taxon>
        <taxon>Mortierellomycotina</taxon>
        <taxon>Mortierellomycetes</taxon>
        <taxon>Mortierellales</taxon>
        <taxon>Mortierellaceae</taxon>
        <taxon>Mortierella</taxon>
    </lineage>
</organism>
<name>A0A9P6JEW0_MORAP</name>
<dbReference type="OrthoDB" id="5565328at2759"/>
<sequence>MGNGSGGDGTRHGLMRQLITGTTMTCLRQLAVQYGSIELEELVLECLQRFFDIWIKSLTPAQRVHVNYADAKWVGAAFWLCAMARAMTVGKGEGSGAVAQVAAGSKTVKAPAIKRISGRGGKELKDMILTAVEHTVKKTELDTTIRLIEDTTQEYLLSLRKARTGAGTGAASTAAPSNRKEVSPPDEDPDPMETVSTARFDRASVGRVETRQEPDRHRGLGTKRTVSNVSQLSIASDNDDGQVMSSDASAARSAKPPLKRTRLDSQASTELSSSADIMGTKKTTRRTLKEATADSQTASQALNQRRKTGGVYSMIPRVHYENTKAFMQYQEWRKRTLETLHSRV</sequence>
<evidence type="ECO:0000313" key="3">
    <source>
        <dbReference type="EMBL" id="KAF9968248.1"/>
    </source>
</evidence>
<feature type="compositionally biased region" description="Polar residues" evidence="1">
    <location>
        <begin position="224"/>
        <end position="236"/>
    </location>
</feature>
<comment type="caution">
    <text evidence="3">The sequence shown here is derived from an EMBL/GenBank/DDBJ whole genome shotgun (WGS) entry which is preliminary data.</text>
</comment>
<accession>A0A9P6JEW0</accession>
<proteinExistence type="predicted"/>
<feature type="region of interest" description="Disordered" evidence="1">
    <location>
        <begin position="166"/>
        <end position="274"/>
    </location>
</feature>
<evidence type="ECO:0000259" key="2">
    <source>
        <dbReference type="Pfam" id="PF21913"/>
    </source>
</evidence>
<dbReference type="EMBL" id="JAAAHY010000030">
    <property type="protein sequence ID" value="KAF9968248.1"/>
    <property type="molecule type" value="Genomic_DNA"/>
</dbReference>
<reference evidence="3" key="1">
    <citation type="journal article" date="2020" name="Fungal Divers.">
        <title>Resolving the Mortierellaceae phylogeny through synthesis of multi-gene phylogenetics and phylogenomics.</title>
        <authorList>
            <person name="Vandepol N."/>
            <person name="Liber J."/>
            <person name="Desiro A."/>
            <person name="Na H."/>
            <person name="Kennedy M."/>
            <person name="Barry K."/>
            <person name="Grigoriev I.V."/>
            <person name="Miller A.N."/>
            <person name="O'Donnell K."/>
            <person name="Stajich J.E."/>
            <person name="Bonito G."/>
        </authorList>
    </citation>
    <scope>NUCLEOTIDE SEQUENCE</scope>
    <source>
        <strain evidence="3">CK1249</strain>
    </source>
</reference>
<evidence type="ECO:0000256" key="1">
    <source>
        <dbReference type="SAM" id="MobiDB-lite"/>
    </source>
</evidence>
<keyword evidence="4" id="KW-1185">Reference proteome</keyword>
<feature type="compositionally biased region" description="Polar residues" evidence="1">
    <location>
        <begin position="264"/>
        <end position="274"/>
    </location>
</feature>
<dbReference type="Gene3D" id="1.10.472.10">
    <property type="entry name" value="Cyclin-like"/>
    <property type="match status" value="1"/>
</dbReference>
<gene>
    <name evidence="3" type="ORF">BGZ70_005638</name>
</gene>
<dbReference type="InterPro" id="IPR054113">
    <property type="entry name" value="ORC6_cyclin-like_2nd"/>
</dbReference>
<dbReference type="Pfam" id="PF21913">
    <property type="entry name" value="ORC6_2nd"/>
    <property type="match status" value="1"/>
</dbReference>
<feature type="compositionally biased region" description="Basic and acidic residues" evidence="1">
    <location>
        <begin position="199"/>
        <end position="218"/>
    </location>
</feature>
<protein>
    <recommendedName>
        <fullName evidence="2">ORC6 second cyclin-like domain-containing protein</fullName>
    </recommendedName>
</protein>
<dbReference type="Proteomes" id="UP000738359">
    <property type="component" value="Unassembled WGS sequence"/>
</dbReference>
<feature type="domain" description="ORC6 second cyclin-like" evidence="2">
    <location>
        <begin position="27"/>
        <end position="91"/>
    </location>
</feature>
<dbReference type="AlphaFoldDB" id="A0A9P6JEW0"/>